<dbReference type="InterPro" id="IPR008952">
    <property type="entry name" value="Tetraspanin_EC2_sf"/>
</dbReference>
<name>A0A9D4BF42_DREPO</name>
<dbReference type="InterPro" id="IPR018499">
    <property type="entry name" value="Tetraspanin/Peripherin"/>
</dbReference>
<keyword evidence="5 6" id="KW-0472">Membrane</keyword>
<reference evidence="7" key="1">
    <citation type="journal article" date="2019" name="bioRxiv">
        <title>The Genome of the Zebra Mussel, Dreissena polymorpha: A Resource for Invasive Species Research.</title>
        <authorList>
            <person name="McCartney M.A."/>
            <person name="Auch B."/>
            <person name="Kono T."/>
            <person name="Mallez S."/>
            <person name="Zhang Y."/>
            <person name="Obille A."/>
            <person name="Becker A."/>
            <person name="Abrahante J.E."/>
            <person name="Garbe J."/>
            <person name="Badalamenti J.P."/>
            <person name="Herman A."/>
            <person name="Mangelson H."/>
            <person name="Liachko I."/>
            <person name="Sullivan S."/>
            <person name="Sone E.D."/>
            <person name="Koren S."/>
            <person name="Silverstein K.A.T."/>
            <person name="Beckman K.B."/>
            <person name="Gohl D.M."/>
        </authorList>
    </citation>
    <scope>NUCLEOTIDE SEQUENCE</scope>
    <source>
        <strain evidence="7">Duluth1</strain>
        <tissue evidence="7">Whole animal</tissue>
    </source>
</reference>
<evidence type="ECO:0000256" key="6">
    <source>
        <dbReference type="SAM" id="Phobius"/>
    </source>
</evidence>
<evidence type="ECO:0000256" key="1">
    <source>
        <dbReference type="ARBA" id="ARBA00004141"/>
    </source>
</evidence>
<dbReference type="Pfam" id="PF00335">
    <property type="entry name" value="Tetraspanin"/>
    <property type="match status" value="1"/>
</dbReference>
<dbReference type="PIRSF" id="PIRSF002419">
    <property type="entry name" value="Tetraspanin"/>
    <property type="match status" value="1"/>
</dbReference>
<dbReference type="Gene3D" id="1.10.1450.10">
    <property type="entry name" value="Tetraspanin"/>
    <property type="match status" value="1"/>
</dbReference>
<comment type="similarity">
    <text evidence="2">Belongs to the tetraspanin (TM4SF) family.</text>
</comment>
<feature type="transmembrane region" description="Helical" evidence="6">
    <location>
        <begin position="107"/>
        <end position="128"/>
    </location>
</feature>
<evidence type="ECO:0008006" key="9">
    <source>
        <dbReference type="Google" id="ProtNLM"/>
    </source>
</evidence>
<organism evidence="7 8">
    <name type="scientific">Dreissena polymorpha</name>
    <name type="common">Zebra mussel</name>
    <name type="synonym">Mytilus polymorpha</name>
    <dbReference type="NCBI Taxonomy" id="45954"/>
    <lineage>
        <taxon>Eukaryota</taxon>
        <taxon>Metazoa</taxon>
        <taxon>Spiralia</taxon>
        <taxon>Lophotrochozoa</taxon>
        <taxon>Mollusca</taxon>
        <taxon>Bivalvia</taxon>
        <taxon>Autobranchia</taxon>
        <taxon>Heteroconchia</taxon>
        <taxon>Euheterodonta</taxon>
        <taxon>Imparidentia</taxon>
        <taxon>Neoheterodontei</taxon>
        <taxon>Myida</taxon>
        <taxon>Dreissenoidea</taxon>
        <taxon>Dreissenidae</taxon>
        <taxon>Dreissena</taxon>
    </lineage>
</organism>
<protein>
    <recommendedName>
        <fullName evidence="9">Tetraspanin</fullName>
    </recommendedName>
</protein>
<dbReference type="InterPro" id="IPR000301">
    <property type="entry name" value="Tetraspanin_animals"/>
</dbReference>
<evidence type="ECO:0000256" key="3">
    <source>
        <dbReference type="ARBA" id="ARBA00022692"/>
    </source>
</evidence>
<keyword evidence="3 6" id="KW-0812">Transmembrane</keyword>
<evidence type="ECO:0000256" key="4">
    <source>
        <dbReference type="ARBA" id="ARBA00022989"/>
    </source>
</evidence>
<dbReference type="PANTHER" id="PTHR19282">
    <property type="entry name" value="TETRASPANIN"/>
    <property type="match status" value="1"/>
</dbReference>
<keyword evidence="4 6" id="KW-1133">Transmembrane helix</keyword>
<reference evidence="7" key="2">
    <citation type="submission" date="2020-11" db="EMBL/GenBank/DDBJ databases">
        <authorList>
            <person name="McCartney M.A."/>
            <person name="Auch B."/>
            <person name="Kono T."/>
            <person name="Mallez S."/>
            <person name="Becker A."/>
            <person name="Gohl D.M."/>
            <person name="Silverstein K.A.T."/>
            <person name="Koren S."/>
            <person name="Bechman K.B."/>
            <person name="Herman A."/>
            <person name="Abrahante J.E."/>
            <person name="Garbe J."/>
        </authorList>
    </citation>
    <scope>NUCLEOTIDE SEQUENCE</scope>
    <source>
        <strain evidence="7">Duluth1</strain>
        <tissue evidence="7">Whole animal</tissue>
    </source>
</reference>
<evidence type="ECO:0000256" key="5">
    <source>
        <dbReference type="ARBA" id="ARBA00023136"/>
    </source>
</evidence>
<dbReference type="AlphaFoldDB" id="A0A9D4BF42"/>
<comment type="caution">
    <text evidence="7">The sequence shown here is derived from an EMBL/GenBank/DDBJ whole genome shotgun (WGS) entry which is preliminary data.</text>
</comment>
<evidence type="ECO:0000256" key="2">
    <source>
        <dbReference type="ARBA" id="ARBA00006840"/>
    </source>
</evidence>
<dbReference type="PANTHER" id="PTHR19282:SF515">
    <property type="entry name" value="TETRASPANIN"/>
    <property type="match status" value="1"/>
</dbReference>
<gene>
    <name evidence="7" type="ORF">DPMN_194853</name>
</gene>
<evidence type="ECO:0000313" key="8">
    <source>
        <dbReference type="Proteomes" id="UP000828390"/>
    </source>
</evidence>
<evidence type="ECO:0000313" key="7">
    <source>
        <dbReference type="EMBL" id="KAH3692403.1"/>
    </source>
</evidence>
<keyword evidence="8" id="KW-1185">Reference proteome</keyword>
<proteinExistence type="inferred from homology"/>
<dbReference type="OrthoDB" id="6279736at2759"/>
<accession>A0A9D4BF42</accession>
<sequence length="306" mass="33026">MGISKCGRVFLVTVNIFFVILGIIFFGGGMFLRFGKKYTEQYTQSAENSLEKLITDLTGDNSGIDLDMDKLLLSVSMILIFIGLFLLIIALLGCIGACCKIKCIVTIYLLICLVILIVEVVCVILLYGTKTLQGTIKSTLKSEITRSYAGLSGSDITSLAMNIINIQGKCCGIDNYKDFHTATKWNKQEKITSGQLSVETPFTCCITLPSSSSETGCATSPTDLNNYMNVGCFDKLWKGSLGKLVYALGVLGGIGALQLLLIISALCVLCGKDKNKVGNYDGGGGDHRKNQVVPSIPGMKKGARRY</sequence>
<dbReference type="GO" id="GO:0005886">
    <property type="term" value="C:plasma membrane"/>
    <property type="evidence" value="ECO:0007669"/>
    <property type="project" value="TreeGrafter"/>
</dbReference>
<comment type="subcellular location">
    <subcellularLocation>
        <location evidence="1">Membrane</location>
        <topology evidence="1">Multi-pass membrane protein</topology>
    </subcellularLocation>
</comment>
<feature type="transmembrane region" description="Helical" evidence="6">
    <location>
        <begin position="9"/>
        <end position="32"/>
    </location>
</feature>
<dbReference type="Proteomes" id="UP000828390">
    <property type="component" value="Unassembled WGS sequence"/>
</dbReference>
<feature type="transmembrane region" description="Helical" evidence="6">
    <location>
        <begin position="244"/>
        <end position="269"/>
    </location>
</feature>
<feature type="transmembrane region" description="Helical" evidence="6">
    <location>
        <begin position="71"/>
        <end position="95"/>
    </location>
</feature>
<dbReference type="EMBL" id="JAIWYP010000023">
    <property type="protein sequence ID" value="KAH3692403.1"/>
    <property type="molecule type" value="Genomic_DNA"/>
</dbReference>